<keyword evidence="8 10" id="KW-0472">Membrane</keyword>
<feature type="transmembrane region" description="Helical" evidence="10">
    <location>
        <begin position="158"/>
        <end position="180"/>
    </location>
</feature>
<comment type="subcellular location">
    <subcellularLocation>
        <location evidence="1">Cell membrane</location>
        <topology evidence="1">Multi-pass membrane protein</topology>
    </subcellularLocation>
</comment>
<dbReference type="InterPro" id="IPR051327">
    <property type="entry name" value="MATE_MepA_subfamily"/>
</dbReference>
<keyword evidence="4" id="KW-0813">Transport</keyword>
<feature type="transmembrane region" description="Helical" evidence="10">
    <location>
        <begin position="306"/>
        <end position="328"/>
    </location>
</feature>
<evidence type="ECO:0000256" key="6">
    <source>
        <dbReference type="ARBA" id="ARBA00022692"/>
    </source>
</evidence>
<keyword evidence="7 10" id="KW-1133">Transmembrane helix</keyword>
<comment type="similarity">
    <text evidence="2">Belongs to the multi antimicrobial extrusion (MATE) (TC 2.A.66.1) family. MepA subfamily.</text>
</comment>
<feature type="transmembrane region" description="Helical" evidence="10">
    <location>
        <begin position="230"/>
        <end position="258"/>
    </location>
</feature>
<keyword evidence="9" id="KW-0046">Antibiotic resistance</keyword>
<organism evidence="11 12">
    <name type="scientific">Candidatus Egerieicola pullicola</name>
    <dbReference type="NCBI Taxonomy" id="2840775"/>
    <lineage>
        <taxon>Bacteria</taxon>
        <taxon>Bacillati</taxon>
        <taxon>Bacillota</taxon>
        <taxon>Clostridia</taxon>
        <taxon>Eubacteriales</taxon>
        <taxon>Oscillospiraceae</taxon>
        <taxon>Oscillospiraceae incertae sedis</taxon>
        <taxon>Candidatus Egerieicola</taxon>
    </lineage>
</organism>
<evidence type="ECO:0000313" key="11">
    <source>
        <dbReference type="EMBL" id="HIR41281.1"/>
    </source>
</evidence>
<keyword evidence="6 10" id="KW-0812">Transmembrane</keyword>
<dbReference type="NCBIfam" id="TIGR00797">
    <property type="entry name" value="matE"/>
    <property type="match status" value="1"/>
</dbReference>
<feature type="transmembrane region" description="Helical" evidence="10">
    <location>
        <begin position="186"/>
        <end position="209"/>
    </location>
</feature>
<reference evidence="11" key="2">
    <citation type="journal article" date="2021" name="PeerJ">
        <title>Extensive microbial diversity within the chicken gut microbiome revealed by metagenomics and culture.</title>
        <authorList>
            <person name="Gilroy R."/>
            <person name="Ravi A."/>
            <person name="Getino M."/>
            <person name="Pursley I."/>
            <person name="Horton D.L."/>
            <person name="Alikhan N.F."/>
            <person name="Baker D."/>
            <person name="Gharbi K."/>
            <person name="Hall N."/>
            <person name="Watson M."/>
            <person name="Adriaenssens E.M."/>
            <person name="Foster-Nyarko E."/>
            <person name="Jarju S."/>
            <person name="Secka A."/>
            <person name="Antonio M."/>
            <person name="Oren A."/>
            <person name="Chaudhuri R.R."/>
            <person name="La Ragione R."/>
            <person name="Hildebrand F."/>
            <person name="Pallen M.J."/>
        </authorList>
    </citation>
    <scope>NUCLEOTIDE SEQUENCE</scope>
    <source>
        <strain evidence="11">CHK184-25365</strain>
    </source>
</reference>
<dbReference type="EMBL" id="DVGY01000124">
    <property type="protein sequence ID" value="HIR41281.1"/>
    <property type="molecule type" value="Genomic_DNA"/>
</dbReference>
<dbReference type="InterPro" id="IPR045070">
    <property type="entry name" value="MATE_MepA-like"/>
</dbReference>
<feature type="transmembrane region" description="Helical" evidence="10">
    <location>
        <begin position="264"/>
        <end position="285"/>
    </location>
</feature>
<evidence type="ECO:0000256" key="9">
    <source>
        <dbReference type="ARBA" id="ARBA00023251"/>
    </source>
</evidence>
<dbReference type="GO" id="GO:0015297">
    <property type="term" value="F:antiporter activity"/>
    <property type="evidence" value="ECO:0007669"/>
    <property type="project" value="InterPro"/>
</dbReference>
<dbReference type="GO" id="GO:0046677">
    <property type="term" value="P:response to antibiotic"/>
    <property type="evidence" value="ECO:0007669"/>
    <property type="project" value="UniProtKB-KW"/>
</dbReference>
<feature type="transmembrane region" description="Helical" evidence="10">
    <location>
        <begin position="87"/>
        <end position="109"/>
    </location>
</feature>
<dbReference type="PANTHER" id="PTHR43823">
    <property type="entry name" value="SPORULATION PROTEIN YKVU"/>
    <property type="match status" value="1"/>
</dbReference>
<dbReference type="Pfam" id="PF01554">
    <property type="entry name" value="MatE"/>
    <property type="match status" value="2"/>
</dbReference>
<dbReference type="AlphaFoldDB" id="A0A9D1DCS1"/>
<dbReference type="PIRSF" id="PIRSF006603">
    <property type="entry name" value="DinF"/>
    <property type="match status" value="1"/>
</dbReference>
<comment type="caution">
    <text evidence="11">The sequence shown here is derived from an EMBL/GenBank/DDBJ whole genome shotgun (WGS) entry which is preliminary data.</text>
</comment>
<evidence type="ECO:0000256" key="5">
    <source>
        <dbReference type="ARBA" id="ARBA00022475"/>
    </source>
</evidence>
<feature type="transmembrane region" description="Helical" evidence="10">
    <location>
        <begin position="410"/>
        <end position="430"/>
    </location>
</feature>
<dbReference type="PANTHER" id="PTHR43823:SF3">
    <property type="entry name" value="MULTIDRUG EXPORT PROTEIN MEPA"/>
    <property type="match status" value="1"/>
</dbReference>
<reference evidence="11" key="1">
    <citation type="submission" date="2020-10" db="EMBL/GenBank/DDBJ databases">
        <authorList>
            <person name="Gilroy R."/>
        </authorList>
    </citation>
    <scope>NUCLEOTIDE SEQUENCE</scope>
    <source>
        <strain evidence="11">CHK184-25365</strain>
    </source>
</reference>
<accession>A0A9D1DCS1</accession>
<evidence type="ECO:0000256" key="4">
    <source>
        <dbReference type="ARBA" id="ARBA00022448"/>
    </source>
</evidence>
<dbReference type="InterPro" id="IPR048279">
    <property type="entry name" value="MdtK-like"/>
</dbReference>
<evidence type="ECO:0000256" key="3">
    <source>
        <dbReference type="ARBA" id="ARBA00022106"/>
    </source>
</evidence>
<feature type="transmembrane region" description="Helical" evidence="10">
    <location>
        <begin position="386"/>
        <end position="404"/>
    </location>
</feature>
<feature type="transmembrane region" description="Helical" evidence="10">
    <location>
        <begin position="353"/>
        <end position="374"/>
    </location>
</feature>
<dbReference type="PROSITE" id="PS51257">
    <property type="entry name" value="PROKAR_LIPOPROTEIN"/>
    <property type="match status" value="1"/>
</dbReference>
<keyword evidence="5" id="KW-1003">Cell membrane</keyword>
<evidence type="ECO:0000313" key="12">
    <source>
        <dbReference type="Proteomes" id="UP000886749"/>
    </source>
</evidence>
<dbReference type="GO" id="GO:0042910">
    <property type="term" value="F:xenobiotic transmembrane transporter activity"/>
    <property type="evidence" value="ECO:0007669"/>
    <property type="project" value="InterPro"/>
</dbReference>
<evidence type="ECO:0000256" key="8">
    <source>
        <dbReference type="ARBA" id="ARBA00023136"/>
    </source>
</evidence>
<gene>
    <name evidence="11" type="ORF">IAB36_05595</name>
</gene>
<dbReference type="InterPro" id="IPR002528">
    <property type="entry name" value="MATE_fam"/>
</dbReference>
<evidence type="ECO:0000256" key="7">
    <source>
        <dbReference type="ARBA" id="ARBA00022989"/>
    </source>
</evidence>
<proteinExistence type="inferred from homology"/>
<name>A0A9D1DCS1_9FIRM</name>
<evidence type="ECO:0000256" key="1">
    <source>
        <dbReference type="ARBA" id="ARBA00004651"/>
    </source>
</evidence>
<protein>
    <recommendedName>
        <fullName evidence="3">Multidrug export protein MepA</fullName>
    </recommendedName>
</protein>
<dbReference type="Proteomes" id="UP000886749">
    <property type="component" value="Unassembled WGS sequence"/>
</dbReference>
<sequence length="440" mass="47791">MKVSRSFTQYARYASFNVLGMVGLSCYILADTFFVAQGLGSNGLTALNLAIPVYNLIHGTGLMLGMGGATQYSIAMGRKETDRLHQIFTHTLLLGAVLAVIFVLTGLLLSQPIAQLLGADHTVLPMTEIYLQTLLLFAPAFLLNDIILCFVRNDSNPQLAMAAMVTGSLSNVVLDYLFIFPLGMGMFGAVFATGLAPIISLCVLSLHFFRRKNGFHPVRPKLSGAIAGKVFSLGFPSLVTEFSSGIVIILFNTLLLSLAGNTAVAAYGVVANLSLVILAVFTGVAQGTQPLLSSAFGLKHFTQLKLFLRYALITVLILSAIFYLFILWQPDLIVSWFNSEQNQQLQETARQGLLFYFIGIFFAGINILLSIFFTSTEQSLPGQVVSLLRGLFLIVPAALLLSTWLGVPGIWLSFPAAELLTLLVGGWLYLRQSQKQQSKA</sequence>
<evidence type="ECO:0000256" key="10">
    <source>
        <dbReference type="SAM" id="Phobius"/>
    </source>
</evidence>
<feature type="transmembrane region" description="Helical" evidence="10">
    <location>
        <begin position="56"/>
        <end position="75"/>
    </location>
</feature>
<feature type="transmembrane region" description="Helical" evidence="10">
    <location>
        <begin position="12"/>
        <end position="36"/>
    </location>
</feature>
<dbReference type="CDD" id="cd13143">
    <property type="entry name" value="MATE_MepA_like"/>
    <property type="match status" value="1"/>
</dbReference>
<feature type="transmembrane region" description="Helical" evidence="10">
    <location>
        <begin position="129"/>
        <end position="151"/>
    </location>
</feature>
<evidence type="ECO:0000256" key="2">
    <source>
        <dbReference type="ARBA" id="ARBA00008417"/>
    </source>
</evidence>
<dbReference type="GO" id="GO:0005886">
    <property type="term" value="C:plasma membrane"/>
    <property type="evidence" value="ECO:0007669"/>
    <property type="project" value="UniProtKB-SubCell"/>
</dbReference>